<feature type="domain" description="Histidine kinase" evidence="19">
    <location>
        <begin position="219"/>
        <end position="436"/>
    </location>
</feature>
<dbReference type="InterPro" id="IPR003594">
    <property type="entry name" value="HATPase_dom"/>
</dbReference>
<dbReference type="STRING" id="357804.Ping_2231"/>
<dbReference type="InterPro" id="IPR014310">
    <property type="entry name" value="Sig_transdc_His_kinase_PhoR"/>
</dbReference>
<dbReference type="AlphaFoldDB" id="A1SWV7"/>
<keyword evidence="21" id="KW-1185">Reference proteome</keyword>
<evidence type="ECO:0000256" key="13">
    <source>
        <dbReference type="ARBA" id="ARBA00022840"/>
    </source>
</evidence>
<dbReference type="InterPro" id="IPR036890">
    <property type="entry name" value="HATPase_C_sf"/>
</dbReference>
<dbReference type="GO" id="GO:0004721">
    <property type="term" value="F:phosphoprotein phosphatase activity"/>
    <property type="evidence" value="ECO:0007669"/>
    <property type="project" value="InterPro"/>
</dbReference>
<keyword evidence="6" id="KW-1003">Cell membrane</keyword>
<dbReference type="eggNOG" id="COG5002">
    <property type="taxonomic scope" value="Bacteria"/>
</dbReference>
<keyword evidence="14 18" id="KW-1133">Transmembrane helix</keyword>
<dbReference type="InterPro" id="IPR036097">
    <property type="entry name" value="HisK_dim/P_sf"/>
</dbReference>
<evidence type="ECO:0000256" key="3">
    <source>
        <dbReference type="ARBA" id="ARBA00012438"/>
    </source>
</evidence>
<comment type="catalytic activity">
    <reaction evidence="1">
        <text>ATP + protein L-histidine = ADP + protein N-phospho-L-histidine.</text>
        <dbReference type="EC" id="2.7.13.3"/>
    </reaction>
</comment>
<dbReference type="InterPro" id="IPR050351">
    <property type="entry name" value="BphY/WalK/GraS-like"/>
</dbReference>
<dbReference type="NCBIfam" id="TIGR02966">
    <property type="entry name" value="phoR_proteo"/>
    <property type="match status" value="1"/>
</dbReference>
<dbReference type="Pfam" id="PF02518">
    <property type="entry name" value="HATPase_c"/>
    <property type="match status" value="1"/>
</dbReference>
<sequence>MKAFTAKHQIIALSVFYAPIIILGIVFNCLKDLLLVSLFAHIVWHYYYLKKLNNWLWFDKSTILPKGKLDWQHAFNGLHNMQQRHRKRRNDLAGIIRRFSEGSEALSDGVIVYAKSGGIVWSNRLAQFQLGFKRTDNSGFSRKEVSGEHITSLVPDPEFLAFLKRDDSSELLELPSPIHADKLLEFSVMPYAKHKRLLIVRDVTSYREMDEMRRRFVANVSHELRTPLTVLQGYIEILDMQLVDSPQQSKTLTILDQQTKRMCALVEQIMILSKIEGAGSVDLNTVVNVPFLLKQIENEAIELGKNKSLTIKFEIDPNLHLLGDEMQLRSVMANLIYNAINYTPEHGSVKVRWRLSCKTGGHFSVVDDGEGIAEEHLHRLTERFYRVEGSRSRDTGGSGLGLSIVKHTLSHYGCELKVQSTIGVGSQFSFIIPTRYLIEK</sequence>
<dbReference type="PRINTS" id="PR00344">
    <property type="entry name" value="BCTRLSENSOR"/>
</dbReference>
<evidence type="ECO:0000256" key="12">
    <source>
        <dbReference type="ARBA" id="ARBA00022777"/>
    </source>
</evidence>
<evidence type="ECO:0000256" key="6">
    <source>
        <dbReference type="ARBA" id="ARBA00022475"/>
    </source>
</evidence>
<keyword evidence="11" id="KW-0547">Nucleotide-binding</keyword>
<dbReference type="FunFam" id="1.10.287.130:FF:000001">
    <property type="entry name" value="Two-component sensor histidine kinase"/>
    <property type="match status" value="1"/>
</dbReference>
<dbReference type="Gene3D" id="1.10.287.130">
    <property type="match status" value="1"/>
</dbReference>
<dbReference type="InterPro" id="IPR004358">
    <property type="entry name" value="Sig_transdc_His_kin-like_C"/>
</dbReference>
<evidence type="ECO:0000256" key="5">
    <source>
        <dbReference type="ARBA" id="ARBA00022448"/>
    </source>
</evidence>
<reference evidence="20 21" key="1">
    <citation type="submission" date="2007-01" db="EMBL/GenBank/DDBJ databases">
        <title>Complete sequence of Psychromonas ingrahamii 37.</title>
        <authorList>
            <consortium name="US DOE Joint Genome Institute"/>
            <person name="Copeland A."/>
            <person name="Lucas S."/>
            <person name="Lapidus A."/>
            <person name="Barry K."/>
            <person name="Detter J.C."/>
            <person name="Glavina del Rio T."/>
            <person name="Hammon N."/>
            <person name="Israni S."/>
            <person name="Dalin E."/>
            <person name="Tice H."/>
            <person name="Pitluck S."/>
            <person name="Thompson L.S."/>
            <person name="Brettin T."/>
            <person name="Bruce D."/>
            <person name="Han C."/>
            <person name="Tapia R."/>
            <person name="Schmutz J."/>
            <person name="Larimer F."/>
            <person name="Land M."/>
            <person name="Hauser L."/>
            <person name="Kyrpides N."/>
            <person name="Ivanova N."/>
            <person name="Staley J."/>
            <person name="Richardson P."/>
        </authorList>
    </citation>
    <scope>NUCLEOTIDE SEQUENCE [LARGE SCALE GENOMIC DNA]</scope>
    <source>
        <strain evidence="20 21">37</strain>
    </source>
</reference>
<dbReference type="InterPro" id="IPR021766">
    <property type="entry name" value="PhoR_N"/>
</dbReference>
<evidence type="ECO:0000256" key="9">
    <source>
        <dbReference type="ARBA" id="ARBA00022679"/>
    </source>
</evidence>
<dbReference type="Gene3D" id="3.30.565.10">
    <property type="entry name" value="Histidine kinase-like ATPase, C-terminal domain"/>
    <property type="match status" value="1"/>
</dbReference>
<dbReference type="EC" id="2.7.13.3" evidence="3"/>
<evidence type="ECO:0000256" key="10">
    <source>
        <dbReference type="ARBA" id="ARBA00022692"/>
    </source>
</evidence>
<evidence type="ECO:0000256" key="1">
    <source>
        <dbReference type="ARBA" id="ARBA00000085"/>
    </source>
</evidence>
<evidence type="ECO:0000256" key="18">
    <source>
        <dbReference type="SAM" id="Phobius"/>
    </source>
</evidence>
<evidence type="ECO:0000256" key="14">
    <source>
        <dbReference type="ARBA" id="ARBA00022989"/>
    </source>
</evidence>
<keyword evidence="5" id="KW-0813">Transport</keyword>
<keyword evidence="7" id="KW-0597">Phosphoprotein</keyword>
<dbReference type="InterPro" id="IPR003661">
    <property type="entry name" value="HisK_dim/P_dom"/>
</dbReference>
<comment type="subcellular location">
    <subcellularLocation>
        <location evidence="2">Cell membrane</location>
    </subcellularLocation>
</comment>
<keyword evidence="9 20" id="KW-0808">Transferase</keyword>
<evidence type="ECO:0000256" key="2">
    <source>
        <dbReference type="ARBA" id="ARBA00004236"/>
    </source>
</evidence>
<evidence type="ECO:0000256" key="7">
    <source>
        <dbReference type="ARBA" id="ARBA00022553"/>
    </source>
</evidence>
<dbReference type="EMBL" id="CP000510">
    <property type="protein sequence ID" value="ABM03972.1"/>
    <property type="molecule type" value="Genomic_DNA"/>
</dbReference>
<dbReference type="OrthoDB" id="9813151at2"/>
<proteinExistence type="predicted"/>
<keyword evidence="13" id="KW-0067">ATP-binding</keyword>
<dbReference type="RefSeq" id="WP_011770532.1">
    <property type="nucleotide sequence ID" value="NC_008709.1"/>
</dbReference>
<dbReference type="SMART" id="SM00388">
    <property type="entry name" value="HisKA"/>
    <property type="match status" value="1"/>
</dbReference>
<evidence type="ECO:0000256" key="8">
    <source>
        <dbReference type="ARBA" id="ARBA00022592"/>
    </source>
</evidence>
<evidence type="ECO:0000256" key="4">
    <source>
        <dbReference type="ARBA" id="ARBA00019665"/>
    </source>
</evidence>
<evidence type="ECO:0000256" key="16">
    <source>
        <dbReference type="ARBA" id="ARBA00023136"/>
    </source>
</evidence>
<dbReference type="InterPro" id="IPR005467">
    <property type="entry name" value="His_kinase_dom"/>
</dbReference>
<accession>A1SWV7</accession>
<dbReference type="Proteomes" id="UP000000639">
    <property type="component" value="Chromosome"/>
</dbReference>
<dbReference type="GO" id="GO:0005524">
    <property type="term" value="F:ATP binding"/>
    <property type="evidence" value="ECO:0007669"/>
    <property type="project" value="UniProtKB-KW"/>
</dbReference>
<dbReference type="FunFam" id="3.30.565.10:FF:000032">
    <property type="entry name" value="Phosphate regulon sensor histidine kinase PhoR"/>
    <property type="match status" value="1"/>
</dbReference>
<protein>
    <recommendedName>
        <fullName evidence="4">Phosphate regulon sensor protein PhoR</fullName>
        <ecNumber evidence="3">2.7.13.3</ecNumber>
    </recommendedName>
</protein>
<dbReference type="GO" id="GO:0006817">
    <property type="term" value="P:phosphate ion transport"/>
    <property type="evidence" value="ECO:0007669"/>
    <property type="project" value="UniProtKB-KW"/>
</dbReference>
<evidence type="ECO:0000313" key="20">
    <source>
        <dbReference type="EMBL" id="ABM03972.1"/>
    </source>
</evidence>
<dbReference type="NCBIfam" id="NF008235">
    <property type="entry name" value="PRK11006.1"/>
    <property type="match status" value="1"/>
</dbReference>
<feature type="transmembrane region" description="Helical" evidence="18">
    <location>
        <begin position="9"/>
        <end position="27"/>
    </location>
</feature>
<keyword evidence="16 18" id="KW-0472">Membrane</keyword>
<keyword evidence="15" id="KW-0902">Two-component regulatory system</keyword>
<dbReference type="SUPFAM" id="SSF47384">
    <property type="entry name" value="Homodimeric domain of signal transducing histidine kinase"/>
    <property type="match status" value="1"/>
</dbReference>
<evidence type="ECO:0000313" key="21">
    <source>
        <dbReference type="Proteomes" id="UP000000639"/>
    </source>
</evidence>
<dbReference type="PROSITE" id="PS50109">
    <property type="entry name" value="HIS_KIN"/>
    <property type="match status" value="1"/>
</dbReference>
<organism evidence="20 21">
    <name type="scientific">Psychromonas ingrahamii (strain DSM 17664 / CCUG 51855 / 37)</name>
    <dbReference type="NCBI Taxonomy" id="357804"/>
    <lineage>
        <taxon>Bacteria</taxon>
        <taxon>Pseudomonadati</taxon>
        <taxon>Pseudomonadota</taxon>
        <taxon>Gammaproteobacteria</taxon>
        <taxon>Alteromonadales</taxon>
        <taxon>Psychromonadaceae</taxon>
        <taxon>Psychromonas</taxon>
    </lineage>
</organism>
<comment type="function">
    <text evidence="17">Member of the two-component regulatory system PhoR/PhoB involved in the phosphate regulon genes expression. PhoR may function as a membrane-associated protein kinase that phosphorylates PhoB in response to environmental signals.</text>
</comment>
<evidence type="ECO:0000259" key="19">
    <source>
        <dbReference type="PROSITE" id="PS50109"/>
    </source>
</evidence>
<name>A1SWV7_PSYIN</name>
<keyword evidence="8" id="KW-0592">Phosphate transport</keyword>
<dbReference type="GO" id="GO:0005886">
    <property type="term" value="C:plasma membrane"/>
    <property type="evidence" value="ECO:0007669"/>
    <property type="project" value="UniProtKB-SubCell"/>
</dbReference>
<dbReference type="SMART" id="SM00387">
    <property type="entry name" value="HATPase_c"/>
    <property type="match status" value="1"/>
</dbReference>
<dbReference type="GO" id="GO:0000155">
    <property type="term" value="F:phosphorelay sensor kinase activity"/>
    <property type="evidence" value="ECO:0007669"/>
    <property type="project" value="InterPro"/>
</dbReference>
<keyword evidence="12 20" id="KW-0418">Kinase</keyword>
<dbReference type="KEGG" id="pin:Ping_2231"/>
<dbReference type="GO" id="GO:0016036">
    <property type="term" value="P:cellular response to phosphate starvation"/>
    <property type="evidence" value="ECO:0007669"/>
    <property type="project" value="TreeGrafter"/>
</dbReference>
<evidence type="ECO:0000256" key="15">
    <source>
        <dbReference type="ARBA" id="ARBA00023012"/>
    </source>
</evidence>
<dbReference type="HOGENOM" id="CLU_000445_89_2_6"/>
<dbReference type="PANTHER" id="PTHR45453:SF1">
    <property type="entry name" value="PHOSPHATE REGULON SENSOR PROTEIN PHOR"/>
    <property type="match status" value="1"/>
</dbReference>
<dbReference type="Pfam" id="PF11808">
    <property type="entry name" value="PhoR"/>
    <property type="match status" value="1"/>
</dbReference>
<gene>
    <name evidence="20" type="ordered locus">Ping_2231</name>
</gene>
<dbReference type="PANTHER" id="PTHR45453">
    <property type="entry name" value="PHOSPHATE REGULON SENSOR PROTEIN PHOR"/>
    <property type="match status" value="1"/>
</dbReference>
<evidence type="ECO:0000256" key="17">
    <source>
        <dbReference type="ARBA" id="ARBA00025207"/>
    </source>
</evidence>
<keyword evidence="10 18" id="KW-0812">Transmembrane</keyword>
<evidence type="ECO:0000256" key="11">
    <source>
        <dbReference type="ARBA" id="ARBA00022741"/>
    </source>
</evidence>
<dbReference type="Pfam" id="PF00512">
    <property type="entry name" value="HisKA"/>
    <property type="match status" value="1"/>
</dbReference>
<dbReference type="CDD" id="cd00082">
    <property type="entry name" value="HisKA"/>
    <property type="match status" value="1"/>
</dbReference>
<dbReference type="SUPFAM" id="SSF55874">
    <property type="entry name" value="ATPase domain of HSP90 chaperone/DNA topoisomerase II/histidine kinase"/>
    <property type="match status" value="1"/>
</dbReference>